<comment type="function">
    <text evidence="10">RNA-binding protein required for the maturation of box H/ACA snoRNPs complex and ribosome biogenesis. During assembly of the H/ACA snoRNPs complex, it associates with the complex and disappears during maturation of the complex and is replaced by GAR1 to yield mature H/ACA snoRNPs complex. Acts as a competitive binder for CBF5 probably required to prevent non-cognate RNAs from being loaded during transport of the particle by inducing a non-productive conformation of CBF5.</text>
</comment>
<evidence type="ECO:0000313" key="14">
    <source>
        <dbReference type="EMBL" id="SCW02412.1"/>
    </source>
</evidence>
<evidence type="ECO:0000256" key="10">
    <source>
        <dbReference type="ARBA" id="ARBA00054735"/>
    </source>
</evidence>
<dbReference type="InterPro" id="IPR007504">
    <property type="entry name" value="H/ACA_rnp_Gar1/Naf1"/>
</dbReference>
<comment type="subcellular location">
    <subcellularLocation>
        <location evidence="1">Nucleus</location>
    </subcellularLocation>
</comment>
<feature type="compositionally biased region" description="Acidic residues" evidence="13">
    <location>
        <begin position="118"/>
        <end position="127"/>
    </location>
</feature>
<comment type="similarity">
    <text evidence="2">Belongs to the NAF1 family.</text>
</comment>
<feature type="compositionally biased region" description="Acidic residues" evidence="13">
    <location>
        <begin position="265"/>
        <end position="282"/>
    </location>
</feature>
<reference evidence="15" key="1">
    <citation type="submission" date="2016-03" db="EMBL/GenBank/DDBJ databases">
        <authorList>
            <person name="Devillers H."/>
        </authorList>
    </citation>
    <scope>NUCLEOTIDE SEQUENCE [LARGE SCALE GENOMIC DNA]</scope>
</reference>
<feature type="compositionally biased region" description="Low complexity" evidence="13">
    <location>
        <begin position="469"/>
        <end position="478"/>
    </location>
</feature>
<dbReference type="STRING" id="4955.A0A1G4MEQ7"/>
<feature type="compositionally biased region" description="Low complexity" evidence="13">
    <location>
        <begin position="434"/>
        <end position="462"/>
    </location>
</feature>
<dbReference type="InterPro" id="IPR040309">
    <property type="entry name" value="Naf1"/>
</dbReference>
<dbReference type="FunFam" id="2.40.10.230:FF:000002">
    <property type="entry name" value="H/ACA ribonucleoprotein complex non-core subunit NAF1"/>
    <property type="match status" value="1"/>
</dbReference>
<organism evidence="14 15">
    <name type="scientific">Lachancea fermentati</name>
    <name type="common">Zygosaccharomyces fermentati</name>
    <dbReference type="NCBI Taxonomy" id="4955"/>
    <lineage>
        <taxon>Eukaryota</taxon>
        <taxon>Fungi</taxon>
        <taxon>Dikarya</taxon>
        <taxon>Ascomycota</taxon>
        <taxon>Saccharomycotina</taxon>
        <taxon>Saccharomycetes</taxon>
        <taxon>Saccharomycetales</taxon>
        <taxon>Saccharomycetaceae</taxon>
        <taxon>Lachancea</taxon>
    </lineage>
</organism>
<dbReference type="InterPro" id="IPR038664">
    <property type="entry name" value="Gar1/Naf1_Cbf5-bd_sf"/>
</dbReference>
<evidence type="ECO:0000256" key="8">
    <source>
        <dbReference type="ARBA" id="ARBA00023242"/>
    </source>
</evidence>
<evidence type="ECO:0000256" key="6">
    <source>
        <dbReference type="ARBA" id="ARBA00022553"/>
    </source>
</evidence>
<evidence type="ECO:0000256" key="7">
    <source>
        <dbReference type="ARBA" id="ARBA00022884"/>
    </source>
</evidence>
<dbReference type="GO" id="GO:0005634">
    <property type="term" value="C:nucleus"/>
    <property type="evidence" value="ECO:0007669"/>
    <property type="project" value="UniProtKB-SubCell"/>
</dbReference>
<dbReference type="SUPFAM" id="SSF50447">
    <property type="entry name" value="Translation proteins"/>
    <property type="match status" value="1"/>
</dbReference>
<feature type="compositionally biased region" description="Basic residues" evidence="13">
    <location>
        <begin position="287"/>
        <end position="296"/>
    </location>
</feature>
<feature type="compositionally biased region" description="Polar residues" evidence="13">
    <location>
        <begin position="54"/>
        <end position="66"/>
    </location>
</feature>
<feature type="region of interest" description="Disordered" evidence="13">
    <location>
        <begin position="490"/>
        <end position="512"/>
    </location>
</feature>
<evidence type="ECO:0000313" key="15">
    <source>
        <dbReference type="Proteomes" id="UP000190831"/>
    </source>
</evidence>
<dbReference type="OrthoDB" id="21550at2759"/>
<keyword evidence="9" id="KW-0687">Ribonucleoprotein</keyword>
<evidence type="ECO:0000256" key="3">
    <source>
        <dbReference type="ARBA" id="ARBA00021438"/>
    </source>
</evidence>
<dbReference type="GO" id="GO:0001522">
    <property type="term" value="P:pseudouridine synthesis"/>
    <property type="evidence" value="ECO:0007669"/>
    <property type="project" value="InterPro"/>
</dbReference>
<feature type="region of interest" description="Disordered" evidence="13">
    <location>
        <begin position="262"/>
        <end position="382"/>
    </location>
</feature>
<evidence type="ECO:0000256" key="12">
    <source>
        <dbReference type="ARBA" id="ARBA00076743"/>
    </source>
</evidence>
<feature type="compositionally biased region" description="Basic and acidic residues" evidence="13">
    <location>
        <begin position="38"/>
        <end position="53"/>
    </location>
</feature>
<dbReference type="GO" id="GO:0000493">
    <property type="term" value="P:box H/ACA snoRNP assembly"/>
    <property type="evidence" value="ECO:0007669"/>
    <property type="project" value="InterPro"/>
</dbReference>
<dbReference type="GO" id="GO:0003723">
    <property type="term" value="F:RNA binding"/>
    <property type="evidence" value="ECO:0007669"/>
    <property type="project" value="UniProtKB-KW"/>
</dbReference>
<keyword evidence="4" id="KW-0690">Ribosome biogenesis</keyword>
<dbReference type="GO" id="GO:0005732">
    <property type="term" value="C:sno(s)RNA-containing ribonucleoprotein complex"/>
    <property type="evidence" value="ECO:0007669"/>
    <property type="project" value="InterPro"/>
</dbReference>
<feature type="compositionally biased region" description="Polar residues" evidence="13">
    <location>
        <begin position="351"/>
        <end position="363"/>
    </location>
</feature>
<feature type="region of interest" description="Disordered" evidence="13">
    <location>
        <begin position="434"/>
        <end position="478"/>
    </location>
</feature>
<evidence type="ECO:0000256" key="13">
    <source>
        <dbReference type="SAM" id="MobiDB-lite"/>
    </source>
</evidence>
<dbReference type="GO" id="GO:0006364">
    <property type="term" value="P:rRNA processing"/>
    <property type="evidence" value="ECO:0007669"/>
    <property type="project" value="UniProtKB-KW"/>
</dbReference>
<dbReference type="PANTHER" id="PTHR31633">
    <property type="entry name" value="H/ACA RIBONUCLEOPROTEIN COMPLEX NON-CORE SUBUNIT NAF1"/>
    <property type="match status" value="1"/>
</dbReference>
<name>A0A1G4MEQ7_LACFM</name>
<dbReference type="OMA" id="WKNDDEP"/>
<sequence>MDDDIFSKTLENPDKVPVADKEELIDVGDVSSSEEEHDEHGEETSKQEAEDPKSSNQELSDVSLGSSMKEAELRSENCALKSSGIGEEVQLNESGSKSDDDADSDRDSSSSSEGEVPVMDEDDEEEPSPQGPIKSKNEIEEEPVPEVPAGFEINEKTAIEEIGVVKSAFDFNIIVHALGSAERRVLKEGSILCLGDRTILGPLCEVFGPLQRPFYRVSFPKEKADYFDQIKERVSEKVYYVSPAAHWLDTFEIKKIRGTDASNGFDEELPEEEQEFSDDEKEAEYKRMKKQSKKRKNETEASQDNHLAKKSGSKPQWDALSGPNLPSRGVSSPAKSGYRSRSARQSEKHTSTQSNRNHVTPASSAPFIPQPSSHQQPITNLYAQQPQVYPYNPQGYNYQKTFPYQQPYPAQYNAQYAQAYPGQYQQPYGTNHIQQQYMPPYGQQYPPYQQQYVQPPANAPPAEFMQPHQSQQTQQSQILQLQQILMQQRQQQNQMSNLQFSQQNNHQSPPHD</sequence>
<comment type="subunit">
    <text evidence="11">During assembly of the complex, component of the small nucleolar ribonucleoprotein particles containing H/ACA-type snoRNAs (H/ACA snoRNPs) which contains CBF5, NAF1, NHP2 and NOP10 proteins. Interacts with SHQ1. Interacts directly with CBF5. Interacts with hyperphosphorylated C-terminal domain (CTD) of RNA polymerase II large subunit (RPB1).</text>
</comment>
<dbReference type="PANTHER" id="PTHR31633:SF1">
    <property type="entry name" value="H_ACA RIBONUCLEOPROTEIN COMPLEX NON-CORE SUBUNIT NAF1"/>
    <property type="match status" value="1"/>
</dbReference>
<keyword evidence="8" id="KW-0539">Nucleus</keyword>
<gene>
    <name evidence="14" type="ORF">LAFE_0F05864G</name>
</gene>
<evidence type="ECO:0000256" key="4">
    <source>
        <dbReference type="ARBA" id="ARBA00022517"/>
    </source>
</evidence>
<dbReference type="EMBL" id="LT598490">
    <property type="protein sequence ID" value="SCW02412.1"/>
    <property type="molecule type" value="Genomic_DNA"/>
</dbReference>
<evidence type="ECO:0000256" key="1">
    <source>
        <dbReference type="ARBA" id="ARBA00004123"/>
    </source>
</evidence>
<evidence type="ECO:0000256" key="9">
    <source>
        <dbReference type="ARBA" id="ARBA00023274"/>
    </source>
</evidence>
<feature type="compositionally biased region" description="Low complexity" evidence="13">
    <location>
        <begin position="490"/>
        <end position="505"/>
    </location>
</feature>
<accession>A0A1G4MEQ7</accession>
<proteinExistence type="inferred from homology"/>
<evidence type="ECO:0000256" key="5">
    <source>
        <dbReference type="ARBA" id="ARBA00022552"/>
    </source>
</evidence>
<keyword evidence="6" id="KW-0597">Phosphoprotein</keyword>
<dbReference type="AlphaFoldDB" id="A0A1G4MEQ7"/>
<keyword evidence="15" id="KW-1185">Reference proteome</keyword>
<feature type="compositionally biased region" description="Polar residues" evidence="13">
    <location>
        <begin position="370"/>
        <end position="382"/>
    </location>
</feature>
<feature type="region of interest" description="Disordered" evidence="13">
    <location>
        <begin position="1"/>
        <end position="148"/>
    </location>
</feature>
<protein>
    <recommendedName>
        <fullName evidence="3">H/ACA ribonucleoprotein complex non-core subunit NAF1</fullName>
    </recommendedName>
    <alternativeName>
        <fullName evidence="12">Nuclear assembly factor 1</fullName>
    </alternativeName>
</protein>
<keyword evidence="7" id="KW-0694">RNA-binding</keyword>
<evidence type="ECO:0000256" key="2">
    <source>
        <dbReference type="ARBA" id="ARBA00009801"/>
    </source>
</evidence>
<dbReference type="Proteomes" id="UP000190831">
    <property type="component" value="Chromosome F"/>
</dbReference>
<dbReference type="InterPro" id="IPR009000">
    <property type="entry name" value="Transl_B-barrel_sf"/>
</dbReference>
<keyword evidence="5" id="KW-0698">rRNA processing</keyword>
<dbReference type="Pfam" id="PF04410">
    <property type="entry name" value="Gar1"/>
    <property type="match status" value="1"/>
</dbReference>
<evidence type="ECO:0000256" key="11">
    <source>
        <dbReference type="ARBA" id="ARBA00065983"/>
    </source>
</evidence>
<dbReference type="Gene3D" id="2.40.10.230">
    <property type="entry name" value="Probable tRNA pseudouridine synthase domain"/>
    <property type="match status" value="1"/>
</dbReference>
<feature type="compositionally biased region" description="Basic and acidic residues" evidence="13">
    <location>
        <begin position="11"/>
        <end position="24"/>
    </location>
</feature>